<proteinExistence type="inferred from homology"/>
<evidence type="ECO:0000256" key="8">
    <source>
        <dbReference type="ARBA" id="ARBA00024343"/>
    </source>
</evidence>
<keyword evidence="3" id="KW-0346">Stress response</keyword>
<feature type="domain" description="AP2/ERF" evidence="10">
    <location>
        <begin position="40"/>
        <end position="97"/>
    </location>
</feature>
<dbReference type="AlphaFoldDB" id="A0A0Q3G3D4"/>
<dbReference type="Gramene" id="KQK05791">
    <property type="protein sequence ID" value="KQK05791"/>
    <property type="gene ID" value="BRADI_2g22505v3"/>
</dbReference>
<evidence type="ECO:0000256" key="7">
    <source>
        <dbReference type="ARBA" id="ARBA00023242"/>
    </source>
</evidence>
<comment type="similarity">
    <text evidence="8">Belongs to the AP2/ERF transcription factor family. ERF subfamily.</text>
</comment>
<sequence length="257" mass="27834">MEQAPAKTSSASRKKRTKVKAFRTPAAHAGKGSLEKVHHKYRGVRQRRWGTWVAEIRDPNASKRQWLGTFATAVDAAMAYDRAAVAIHGPSARLNLPSASPTAAADGSVFGEHAVKPVAAAASVFGEHGMKPVGAPASLFGEHGVKPMVAGTATSVFDEYEVKPMVTASVFDEHEVKPMSAHGGSGDMGITWHCGASWAAQEEVFADYLDYPDIAWYFNMDPSTEMLAYYPDRKSEDYQIDGFDDDVLDSPLWALGD</sequence>
<dbReference type="SUPFAM" id="SSF54171">
    <property type="entry name" value="DNA-binding domain"/>
    <property type="match status" value="1"/>
</dbReference>
<dbReference type="RefSeq" id="XP_010231269.2">
    <property type="nucleotide sequence ID" value="XM_010232967.3"/>
</dbReference>
<dbReference type="CDD" id="cd00018">
    <property type="entry name" value="AP2"/>
    <property type="match status" value="1"/>
</dbReference>
<feature type="compositionally biased region" description="Low complexity" evidence="9">
    <location>
        <begin position="1"/>
        <end position="11"/>
    </location>
</feature>
<evidence type="ECO:0000259" key="10">
    <source>
        <dbReference type="PROSITE" id="PS51032"/>
    </source>
</evidence>
<dbReference type="InterPro" id="IPR036955">
    <property type="entry name" value="AP2/ERF_dom_sf"/>
</dbReference>
<dbReference type="SMART" id="SM00380">
    <property type="entry name" value="AP2"/>
    <property type="match status" value="1"/>
</dbReference>
<dbReference type="Proteomes" id="UP000008810">
    <property type="component" value="Chromosome 2"/>
</dbReference>
<dbReference type="GO" id="GO:0006950">
    <property type="term" value="P:response to stress"/>
    <property type="evidence" value="ECO:0000318"/>
    <property type="project" value="GO_Central"/>
</dbReference>
<reference evidence="12" key="3">
    <citation type="submission" date="2018-08" db="UniProtKB">
        <authorList>
            <consortium name="EnsemblPlants"/>
        </authorList>
    </citation>
    <scope>IDENTIFICATION</scope>
    <source>
        <strain evidence="12">cv. Bd21</strain>
    </source>
</reference>
<dbReference type="GO" id="GO:0045893">
    <property type="term" value="P:positive regulation of DNA-templated transcription"/>
    <property type="evidence" value="ECO:0000318"/>
    <property type="project" value="GO_Central"/>
</dbReference>
<dbReference type="InterPro" id="IPR001471">
    <property type="entry name" value="AP2/ERF_dom"/>
</dbReference>
<dbReference type="GO" id="GO:0005634">
    <property type="term" value="C:nucleus"/>
    <property type="evidence" value="ECO:0000318"/>
    <property type="project" value="GO_Central"/>
</dbReference>
<evidence type="ECO:0000256" key="2">
    <source>
        <dbReference type="ARBA" id="ARBA00023015"/>
    </source>
</evidence>
<dbReference type="FunFam" id="3.30.730.10:FF:000001">
    <property type="entry name" value="Ethylene-responsive transcription factor 2"/>
    <property type="match status" value="1"/>
</dbReference>
<evidence type="ECO:0000256" key="3">
    <source>
        <dbReference type="ARBA" id="ARBA00023016"/>
    </source>
</evidence>
<evidence type="ECO:0000313" key="12">
    <source>
        <dbReference type="EnsemblPlants" id="KQK05791"/>
    </source>
</evidence>
<dbReference type="FunCoup" id="A0A0Q3G3D4">
    <property type="interactions" value="824"/>
</dbReference>
<dbReference type="Pfam" id="PF00847">
    <property type="entry name" value="AP2"/>
    <property type="match status" value="1"/>
</dbReference>
<feature type="compositionally biased region" description="Basic residues" evidence="9">
    <location>
        <begin position="12"/>
        <end position="21"/>
    </location>
</feature>
<comment type="subcellular location">
    <subcellularLocation>
        <location evidence="1">Nucleus</location>
    </subcellularLocation>
</comment>
<dbReference type="PANTHER" id="PTHR31241:SF62">
    <property type="entry name" value="DEHYDRATION-RESPONSIVE ELEMENT-BINDING PROTEIN 2D"/>
    <property type="match status" value="1"/>
</dbReference>
<dbReference type="PANTHER" id="PTHR31241">
    <property type="entry name" value="DEHYDRATION-RESPONSIVE ELEMENT-BINDING PROTEIN 2C"/>
    <property type="match status" value="1"/>
</dbReference>
<name>A0A0Q3G3D4_BRADI</name>
<keyword evidence="4" id="KW-0238">DNA-binding</keyword>
<evidence type="ECO:0000313" key="11">
    <source>
        <dbReference type="EMBL" id="KQK05791.1"/>
    </source>
</evidence>
<reference evidence="11 12" key="1">
    <citation type="journal article" date="2010" name="Nature">
        <title>Genome sequencing and analysis of the model grass Brachypodium distachyon.</title>
        <authorList>
            <consortium name="International Brachypodium Initiative"/>
        </authorList>
    </citation>
    <scope>NUCLEOTIDE SEQUENCE [LARGE SCALE GENOMIC DNA]</scope>
    <source>
        <strain evidence="11 12">Bd21</strain>
    </source>
</reference>
<evidence type="ECO:0000256" key="5">
    <source>
        <dbReference type="ARBA" id="ARBA00023159"/>
    </source>
</evidence>
<keyword evidence="6" id="KW-0804">Transcription</keyword>
<dbReference type="PROSITE" id="PS51032">
    <property type="entry name" value="AP2_ERF"/>
    <property type="match status" value="1"/>
</dbReference>
<gene>
    <name evidence="12" type="primary">LOC104582638</name>
    <name evidence="11" type="ORF">BRADI_2g22505v3</name>
</gene>
<dbReference type="GO" id="GO:0000976">
    <property type="term" value="F:transcription cis-regulatory region binding"/>
    <property type="evidence" value="ECO:0000318"/>
    <property type="project" value="GO_Central"/>
</dbReference>
<dbReference type="KEGG" id="bdi:104582638"/>
<dbReference type="InterPro" id="IPR016177">
    <property type="entry name" value="DNA-bd_dom_sf"/>
</dbReference>
<evidence type="ECO:0000256" key="1">
    <source>
        <dbReference type="ARBA" id="ARBA00004123"/>
    </source>
</evidence>
<dbReference type="OrthoDB" id="694005at2759"/>
<reference evidence="11" key="2">
    <citation type="submission" date="2017-06" db="EMBL/GenBank/DDBJ databases">
        <title>WGS assembly of Brachypodium distachyon.</title>
        <authorList>
            <consortium name="The International Brachypodium Initiative"/>
            <person name="Lucas S."/>
            <person name="Harmon-Smith M."/>
            <person name="Lail K."/>
            <person name="Tice H."/>
            <person name="Grimwood J."/>
            <person name="Bruce D."/>
            <person name="Barry K."/>
            <person name="Shu S."/>
            <person name="Lindquist E."/>
            <person name="Wang M."/>
            <person name="Pitluck S."/>
            <person name="Vogel J.P."/>
            <person name="Garvin D.F."/>
            <person name="Mockler T.C."/>
            <person name="Schmutz J."/>
            <person name="Rokhsar D."/>
            <person name="Bevan M.W."/>
        </authorList>
    </citation>
    <scope>NUCLEOTIDE SEQUENCE</scope>
    <source>
        <strain evidence="11">Bd21</strain>
    </source>
</reference>
<dbReference type="GeneID" id="104582638"/>
<protein>
    <recommendedName>
        <fullName evidence="10">AP2/ERF domain-containing protein</fullName>
    </recommendedName>
</protein>
<accession>A0A0Q3G3D4</accession>
<keyword evidence="7" id="KW-0539">Nucleus</keyword>
<keyword evidence="13" id="KW-1185">Reference proteome</keyword>
<feature type="region of interest" description="Disordered" evidence="9">
    <location>
        <begin position="1"/>
        <end position="33"/>
    </location>
</feature>
<evidence type="ECO:0000313" key="13">
    <source>
        <dbReference type="Proteomes" id="UP000008810"/>
    </source>
</evidence>
<dbReference type="EMBL" id="CM000881">
    <property type="protein sequence ID" value="KQK05791.1"/>
    <property type="molecule type" value="Genomic_DNA"/>
</dbReference>
<evidence type="ECO:0000256" key="9">
    <source>
        <dbReference type="SAM" id="MobiDB-lite"/>
    </source>
</evidence>
<dbReference type="Gene3D" id="3.30.730.10">
    <property type="entry name" value="AP2/ERF domain"/>
    <property type="match status" value="1"/>
</dbReference>
<dbReference type="STRING" id="15368.A0A0Q3G3D4"/>
<evidence type="ECO:0000256" key="4">
    <source>
        <dbReference type="ARBA" id="ARBA00023125"/>
    </source>
</evidence>
<dbReference type="PRINTS" id="PR00367">
    <property type="entry name" value="ETHRSPELEMNT"/>
</dbReference>
<organism evidence="11">
    <name type="scientific">Brachypodium distachyon</name>
    <name type="common">Purple false brome</name>
    <name type="synonym">Trachynia distachya</name>
    <dbReference type="NCBI Taxonomy" id="15368"/>
    <lineage>
        <taxon>Eukaryota</taxon>
        <taxon>Viridiplantae</taxon>
        <taxon>Streptophyta</taxon>
        <taxon>Embryophyta</taxon>
        <taxon>Tracheophyta</taxon>
        <taxon>Spermatophyta</taxon>
        <taxon>Magnoliopsida</taxon>
        <taxon>Liliopsida</taxon>
        <taxon>Poales</taxon>
        <taxon>Poaceae</taxon>
        <taxon>BOP clade</taxon>
        <taxon>Pooideae</taxon>
        <taxon>Stipodae</taxon>
        <taxon>Brachypodieae</taxon>
        <taxon>Brachypodium</taxon>
    </lineage>
</organism>
<dbReference type="EnsemblPlants" id="KQK05791">
    <property type="protein sequence ID" value="KQK05791"/>
    <property type="gene ID" value="BRADI_2g22505v3"/>
</dbReference>
<evidence type="ECO:0000256" key="6">
    <source>
        <dbReference type="ARBA" id="ARBA00023163"/>
    </source>
</evidence>
<keyword evidence="5" id="KW-0010">Activator</keyword>
<keyword evidence="2" id="KW-0805">Transcription regulation</keyword>
<dbReference type="GO" id="GO:0003700">
    <property type="term" value="F:DNA-binding transcription factor activity"/>
    <property type="evidence" value="ECO:0000318"/>
    <property type="project" value="GO_Central"/>
</dbReference>